<comment type="caution">
    <text evidence="1">The sequence shown here is derived from an EMBL/GenBank/DDBJ whole genome shotgun (WGS) entry which is preliminary data.</text>
</comment>
<evidence type="ECO:0000313" key="1">
    <source>
        <dbReference type="EMBL" id="MEA5453262.1"/>
    </source>
</evidence>
<protein>
    <submittedName>
        <fullName evidence="1">Uncharacterized protein</fullName>
    </submittedName>
</protein>
<gene>
    <name evidence="1" type="ORF">SPF06_00870</name>
</gene>
<reference evidence="1 2" key="1">
    <citation type="submission" date="2023-12" db="EMBL/GenBank/DDBJ databases">
        <title>Sinomonas terricola sp. nov, isolated from litchi orchard soil in Guangdong, PR China.</title>
        <authorList>
            <person name="Jiaxin W."/>
            <person name="Yang Z."/>
            <person name="Honghui Z."/>
        </authorList>
    </citation>
    <scope>NUCLEOTIDE SEQUENCE [LARGE SCALE GENOMIC DNA]</scope>
    <source>
        <strain evidence="1 2">JGH33</strain>
    </source>
</reference>
<proteinExistence type="predicted"/>
<dbReference type="RefSeq" id="WP_323277031.1">
    <property type="nucleotide sequence ID" value="NZ_JAYGGQ010000001.1"/>
</dbReference>
<organism evidence="1 2">
    <name type="scientific">Sinomonas terricola</name>
    <dbReference type="NCBI Taxonomy" id="3110330"/>
    <lineage>
        <taxon>Bacteria</taxon>
        <taxon>Bacillati</taxon>
        <taxon>Actinomycetota</taxon>
        <taxon>Actinomycetes</taxon>
        <taxon>Micrococcales</taxon>
        <taxon>Micrococcaceae</taxon>
        <taxon>Sinomonas</taxon>
    </lineage>
</organism>
<sequence length="60" mass="6529">MSTESPCWLCEGGVDEFGRFTHDNACASQARPNRSELTQAARALASGLFKNLALKEEEIA</sequence>
<keyword evidence="2" id="KW-1185">Reference proteome</keyword>
<dbReference type="EMBL" id="JAYGGQ010000001">
    <property type="protein sequence ID" value="MEA5453262.1"/>
    <property type="molecule type" value="Genomic_DNA"/>
</dbReference>
<dbReference type="Proteomes" id="UP001304769">
    <property type="component" value="Unassembled WGS sequence"/>
</dbReference>
<evidence type="ECO:0000313" key="2">
    <source>
        <dbReference type="Proteomes" id="UP001304769"/>
    </source>
</evidence>
<accession>A0ABU5T0T3</accession>
<name>A0ABU5T0T3_9MICC</name>